<reference evidence="1" key="1">
    <citation type="submission" date="2021-01" db="EMBL/GenBank/DDBJ databases">
        <title>Active Sulfur Cycling in an Early Earth Analoge.</title>
        <authorList>
            <person name="Hahn C.R."/>
            <person name="Youssef N.H."/>
            <person name="Elshahed M."/>
        </authorList>
    </citation>
    <scope>NUCLEOTIDE SEQUENCE</scope>
    <source>
        <strain evidence="1">Zod_Metabat.1151</strain>
    </source>
</reference>
<accession>A0A938YX65</accession>
<organism evidence="1 2">
    <name type="scientific">Candidatus Iainarchaeum sp</name>
    <dbReference type="NCBI Taxonomy" id="3101447"/>
    <lineage>
        <taxon>Archaea</taxon>
        <taxon>Candidatus Iainarchaeota</taxon>
        <taxon>Candidatus Iainarchaeia</taxon>
        <taxon>Candidatus Iainarchaeales</taxon>
        <taxon>Candidatus Iainarchaeaceae</taxon>
        <taxon>Candidatus Iainarchaeum</taxon>
    </lineage>
</organism>
<dbReference type="EMBL" id="JAFGDB010000054">
    <property type="protein sequence ID" value="MBN2067470.1"/>
    <property type="molecule type" value="Genomic_DNA"/>
</dbReference>
<gene>
    <name evidence="1" type="ORF">JW744_03310</name>
</gene>
<dbReference type="AlphaFoldDB" id="A0A938YX65"/>
<proteinExistence type="predicted"/>
<dbReference type="Proteomes" id="UP000809243">
    <property type="component" value="Unassembled WGS sequence"/>
</dbReference>
<sequence length="132" mass="14893">MARKSRGVVKRASVLLKRAVRKPIDALQAKARARRMALYEKLGIEMEKLFKEHPDRGSKFMEALERLPREMAINAALDRRGILGPEKRAKVKGIMEKIAMRGQQIPAERLEARSDLIVDSHLGELAKTLGPI</sequence>
<evidence type="ECO:0000313" key="2">
    <source>
        <dbReference type="Proteomes" id="UP000809243"/>
    </source>
</evidence>
<evidence type="ECO:0000313" key="1">
    <source>
        <dbReference type="EMBL" id="MBN2067470.1"/>
    </source>
</evidence>
<comment type="caution">
    <text evidence="1">The sequence shown here is derived from an EMBL/GenBank/DDBJ whole genome shotgun (WGS) entry which is preliminary data.</text>
</comment>
<protein>
    <submittedName>
        <fullName evidence="1">Uncharacterized protein</fullName>
    </submittedName>
</protein>
<name>A0A938YX65_9ARCH</name>
<feature type="non-terminal residue" evidence="1">
    <location>
        <position position="132"/>
    </location>
</feature>